<dbReference type="GeneID" id="38781938"/>
<evidence type="ECO:0000313" key="2">
    <source>
        <dbReference type="EMBL" id="GBE85021.1"/>
    </source>
</evidence>
<feature type="transmembrane region" description="Helical" evidence="1">
    <location>
        <begin position="178"/>
        <end position="199"/>
    </location>
</feature>
<evidence type="ECO:0008006" key="4">
    <source>
        <dbReference type="Google" id="ProtNLM"/>
    </source>
</evidence>
<evidence type="ECO:0000256" key="1">
    <source>
        <dbReference type="SAM" id="Phobius"/>
    </source>
</evidence>
<sequence length="513" mass="56804">MAADNLTMPIPPLSDTPLPVVAQTPINTVLASPLVADQMSSKEAPFGKGVINISLTPLTISGGEVQPSEKTINWEGYQDDVLPDKVHGRFLRNLQFQIFSFYRRFFGIVFVVNMAIFIAFCVHGGSETSAKKLGEIVVANLFVAILMRQDHVINAFFTVFCAPGNTWPLWIRRALARVYSIGGLHSGCAVSGTIWLVLFTVQATREVVNKQQTSVATLAVTYVILALLVGMLIFAYPALRRKLHDTFEVTHRFAGWTAVGLVWAQVILLINDYREPGQSLRQAMVKSAPFWLVVVFTGSIMSSWLRLRKVPVHAEVLSDHAVRFYFDYVNTQPGHFTRMSSNPLLEWHSFATIAIPGRTGYSAIISKAGDWTSRQITDPPKEIWIRGVPCFGVVRVCTLFRRVLLVATGSGIAPLAPVIFAKKVAIQLLWTAPVVRKTFGDKLVDSLLEAAPSAVIYDTRVHGKPDMVKLTYRMVREFNAEAVVVISNPPLTEKVVYGMISRGIPAYGAIWDS</sequence>
<keyword evidence="1" id="KW-0812">Transmembrane</keyword>
<feature type="transmembrane region" description="Helical" evidence="1">
    <location>
        <begin position="290"/>
        <end position="307"/>
    </location>
</feature>
<feature type="transmembrane region" description="Helical" evidence="1">
    <location>
        <begin position="152"/>
        <end position="171"/>
    </location>
</feature>
<evidence type="ECO:0000313" key="3">
    <source>
        <dbReference type="Proteomes" id="UP000287166"/>
    </source>
</evidence>
<dbReference type="InterPro" id="IPR052979">
    <property type="entry name" value="Adenylate-forming_domain"/>
</dbReference>
<accession>A0A401GS00</accession>
<name>A0A401GS00_9APHY</name>
<keyword evidence="1" id="KW-1133">Transmembrane helix</keyword>
<dbReference type="Proteomes" id="UP000287166">
    <property type="component" value="Unassembled WGS sequence"/>
</dbReference>
<feature type="transmembrane region" description="Helical" evidence="1">
    <location>
        <begin position="251"/>
        <end position="270"/>
    </location>
</feature>
<keyword evidence="1" id="KW-0472">Membrane</keyword>
<dbReference type="PANTHER" id="PTHR33927:SF5">
    <property type="entry name" value="ENZYME, PUTATIVE (AFU_ORTHOLOGUE AFUA_8G01222)-RELATED"/>
    <property type="match status" value="1"/>
</dbReference>
<dbReference type="EMBL" id="BFAD01000007">
    <property type="protein sequence ID" value="GBE85021.1"/>
    <property type="molecule type" value="Genomic_DNA"/>
</dbReference>
<dbReference type="AlphaFoldDB" id="A0A401GS00"/>
<dbReference type="STRING" id="139825.A0A401GS00"/>
<organism evidence="2 3">
    <name type="scientific">Sparassis crispa</name>
    <dbReference type="NCBI Taxonomy" id="139825"/>
    <lineage>
        <taxon>Eukaryota</taxon>
        <taxon>Fungi</taxon>
        <taxon>Dikarya</taxon>
        <taxon>Basidiomycota</taxon>
        <taxon>Agaricomycotina</taxon>
        <taxon>Agaricomycetes</taxon>
        <taxon>Polyporales</taxon>
        <taxon>Sparassidaceae</taxon>
        <taxon>Sparassis</taxon>
    </lineage>
</organism>
<comment type="caution">
    <text evidence="2">The sequence shown here is derived from an EMBL/GenBank/DDBJ whole genome shotgun (WGS) entry which is preliminary data.</text>
</comment>
<proteinExistence type="predicted"/>
<gene>
    <name evidence="2" type="ORF">SCP_0702070</name>
</gene>
<protein>
    <recommendedName>
        <fullName evidence="4">Nonribosomal peptide synthetase 12</fullName>
    </recommendedName>
</protein>
<keyword evidence="3" id="KW-1185">Reference proteome</keyword>
<feature type="transmembrane region" description="Helical" evidence="1">
    <location>
        <begin position="219"/>
        <end position="239"/>
    </location>
</feature>
<reference evidence="2 3" key="1">
    <citation type="journal article" date="2018" name="Sci. Rep.">
        <title>Genome sequence of the cauliflower mushroom Sparassis crispa (Hanabiratake) and its association with beneficial usage.</title>
        <authorList>
            <person name="Kiyama R."/>
            <person name="Furutani Y."/>
            <person name="Kawaguchi K."/>
            <person name="Nakanishi T."/>
        </authorList>
    </citation>
    <scope>NUCLEOTIDE SEQUENCE [LARGE SCALE GENOMIC DNA]</scope>
</reference>
<feature type="transmembrane region" description="Helical" evidence="1">
    <location>
        <begin position="105"/>
        <end position="125"/>
    </location>
</feature>
<dbReference type="RefSeq" id="XP_027615934.1">
    <property type="nucleotide sequence ID" value="XM_027760133.1"/>
</dbReference>
<dbReference type="OrthoDB" id="3142841at2759"/>
<dbReference type="InParanoid" id="A0A401GS00"/>
<dbReference type="PANTHER" id="PTHR33927">
    <property type="entry name" value="TRANSMEMBRANE PROTEIN"/>
    <property type="match status" value="1"/>
</dbReference>